<dbReference type="InterPro" id="IPR016181">
    <property type="entry name" value="Acyl_CoA_acyltransferase"/>
</dbReference>
<dbReference type="KEGG" id="saca:FFV09_20460"/>
<evidence type="ECO:0000313" key="3">
    <source>
        <dbReference type="Proteomes" id="UP000316968"/>
    </source>
</evidence>
<evidence type="ECO:0000259" key="1">
    <source>
        <dbReference type="PROSITE" id="PS51186"/>
    </source>
</evidence>
<dbReference type="SUPFAM" id="SSF55729">
    <property type="entry name" value="Acyl-CoA N-acyltransferases (Nat)"/>
    <property type="match status" value="1"/>
</dbReference>
<reference evidence="2 3" key="1">
    <citation type="submission" date="2019-06" db="EMBL/GenBank/DDBJ databases">
        <title>Saccharibacillus brassicae sp. nov., an endophytic bacterium isolated from Chinese cabbage seeds (Brassica pekinensis).</title>
        <authorList>
            <person name="Jiang L."/>
            <person name="Lee J."/>
            <person name="Kim S.W."/>
        </authorList>
    </citation>
    <scope>NUCLEOTIDE SEQUENCE [LARGE SCALE GENOMIC DNA]</scope>
    <source>
        <strain evidence="3">KCTC 43072 / ATSA2</strain>
    </source>
</reference>
<keyword evidence="2" id="KW-0808">Transferase</keyword>
<organism evidence="2 3">
    <name type="scientific">Saccharibacillus brassicae</name>
    <dbReference type="NCBI Taxonomy" id="2583377"/>
    <lineage>
        <taxon>Bacteria</taxon>
        <taxon>Bacillati</taxon>
        <taxon>Bacillota</taxon>
        <taxon>Bacilli</taxon>
        <taxon>Bacillales</taxon>
        <taxon>Paenibacillaceae</taxon>
        <taxon>Saccharibacillus</taxon>
    </lineage>
</organism>
<protein>
    <submittedName>
        <fullName evidence="2">GNAT family N-acetyltransferase</fullName>
    </submittedName>
</protein>
<dbReference type="Proteomes" id="UP000316968">
    <property type="component" value="Chromosome"/>
</dbReference>
<dbReference type="RefSeq" id="WP_141449553.1">
    <property type="nucleotide sequence ID" value="NZ_CP041217.1"/>
</dbReference>
<dbReference type="CDD" id="cd04301">
    <property type="entry name" value="NAT_SF"/>
    <property type="match status" value="1"/>
</dbReference>
<sequence>MPDSLPPSLRLLTLQSWNEERWTEVRPIYEASFPAHIRKPERIVRRMLERMDAFLHEGSLGGVPCSMALTGLSTDRRRLIVDYLAVSPDRRESGIGRRTVEALAQWARETYGVHGLLIEAEADDSEEGRGRVRFWENCGFVSTEYVHHYVWVPERYRAMLLDLQGADVPPADRLPRDGRALFAYIEAFHQSSFAR</sequence>
<dbReference type="Gene3D" id="3.40.630.30">
    <property type="match status" value="1"/>
</dbReference>
<keyword evidence="3" id="KW-1185">Reference proteome</keyword>
<dbReference type="InterPro" id="IPR000182">
    <property type="entry name" value="GNAT_dom"/>
</dbReference>
<feature type="domain" description="N-acetyltransferase" evidence="1">
    <location>
        <begin position="12"/>
        <end position="162"/>
    </location>
</feature>
<name>A0A4Y6V2Z4_SACBS</name>
<gene>
    <name evidence="2" type="ORF">FFV09_20460</name>
</gene>
<proteinExistence type="predicted"/>
<dbReference type="EMBL" id="CP041217">
    <property type="protein sequence ID" value="QDH23016.1"/>
    <property type="molecule type" value="Genomic_DNA"/>
</dbReference>
<dbReference type="GO" id="GO:0016747">
    <property type="term" value="F:acyltransferase activity, transferring groups other than amino-acyl groups"/>
    <property type="evidence" value="ECO:0007669"/>
    <property type="project" value="InterPro"/>
</dbReference>
<evidence type="ECO:0000313" key="2">
    <source>
        <dbReference type="EMBL" id="QDH23016.1"/>
    </source>
</evidence>
<dbReference type="Pfam" id="PF00583">
    <property type="entry name" value="Acetyltransf_1"/>
    <property type="match status" value="1"/>
</dbReference>
<dbReference type="AlphaFoldDB" id="A0A4Y6V2Z4"/>
<dbReference type="OrthoDB" id="2830399at2"/>
<dbReference type="PROSITE" id="PS51186">
    <property type="entry name" value="GNAT"/>
    <property type="match status" value="1"/>
</dbReference>
<accession>A0A4Y6V2Z4</accession>